<reference evidence="1 2" key="1">
    <citation type="submission" date="2017-06" db="EMBL/GenBank/DDBJ databases">
        <title>Genome sequence of Bacillus sonorensis strain SRCM101395.</title>
        <authorList>
            <person name="Cho S.H."/>
        </authorList>
    </citation>
    <scope>NUCLEOTIDE SEQUENCE [LARGE SCALE GENOMIC DNA]</scope>
    <source>
        <strain evidence="1 2">SRCM101395</strain>
    </source>
</reference>
<protein>
    <recommendedName>
        <fullName evidence="3">Protein YkpC</fullName>
    </recommendedName>
</protein>
<dbReference type="EMBL" id="CP021920">
    <property type="protein sequence ID" value="ASB89796.1"/>
    <property type="molecule type" value="Genomic_DNA"/>
</dbReference>
<proteinExistence type="predicted"/>
<dbReference type="GeneID" id="92852770"/>
<gene>
    <name evidence="1" type="ORF">S101395_03289</name>
</gene>
<name>A0ABN5AGR0_9BACI</name>
<organism evidence="1 2">
    <name type="scientific">Bacillus sonorensis</name>
    <dbReference type="NCBI Taxonomy" id="119858"/>
    <lineage>
        <taxon>Bacteria</taxon>
        <taxon>Bacillati</taxon>
        <taxon>Bacillota</taxon>
        <taxon>Bacilli</taxon>
        <taxon>Bacillales</taxon>
        <taxon>Bacillaceae</taxon>
        <taxon>Bacillus</taxon>
    </lineage>
</organism>
<dbReference type="Pfam" id="PF17447">
    <property type="entry name" value="YkpC"/>
    <property type="match status" value="1"/>
</dbReference>
<evidence type="ECO:0008006" key="3">
    <source>
        <dbReference type="Google" id="ProtNLM"/>
    </source>
</evidence>
<keyword evidence="2" id="KW-1185">Reference proteome</keyword>
<accession>A0ABN5AGR0</accession>
<dbReference type="Proteomes" id="UP000196877">
    <property type="component" value="Chromosome"/>
</dbReference>
<evidence type="ECO:0000313" key="2">
    <source>
        <dbReference type="Proteomes" id="UP000196877"/>
    </source>
</evidence>
<dbReference type="RefSeq" id="WP_006638348.1">
    <property type="nucleotide sequence ID" value="NZ_BORD01000004.1"/>
</dbReference>
<sequence length="43" mass="4478">MLRDLGRRVAITAILSGIILGGMSISLANMPSSPPGQTAKINR</sequence>
<evidence type="ECO:0000313" key="1">
    <source>
        <dbReference type="EMBL" id="ASB89796.1"/>
    </source>
</evidence>
<dbReference type="InterPro" id="IPR035379">
    <property type="entry name" value="YkpC-like"/>
</dbReference>